<keyword evidence="4 7" id="KW-0808">Transferase</keyword>
<dbReference type="Gene3D" id="3.90.1150.10">
    <property type="entry name" value="Aspartate Aminotransferase, domain 1"/>
    <property type="match status" value="1"/>
</dbReference>
<evidence type="ECO:0000256" key="5">
    <source>
        <dbReference type="ARBA" id="ARBA00022898"/>
    </source>
</evidence>
<organism evidence="7 8">
    <name type="scientific">Hungatella effluvii</name>
    <dbReference type="NCBI Taxonomy" id="1096246"/>
    <lineage>
        <taxon>Bacteria</taxon>
        <taxon>Bacillati</taxon>
        <taxon>Bacillota</taxon>
        <taxon>Clostridia</taxon>
        <taxon>Lachnospirales</taxon>
        <taxon>Lachnospiraceae</taxon>
        <taxon>Hungatella</taxon>
    </lineage>
</organism>
<dbReference type="EMBL" id="QJKD01000024">
    <property type="protein sequence ID" value="PXX45554.1"/>
    <property type="molecule type" value="Genomic_DNA"/>
</dbReference>
<dbReference type="CDD" id="cd00609">
    <property type="entry name" value="AAT_like"/>
    <property type="match status" value="1"/>
</dbReference>
<dbReference type="Gene3D" id="3.40.640.10">
    <property type="entry name" value="Type I PLP-dependent aspartate aminotransferase-like (Major domain)"/>
    <property type="match status" value="1"/>
</dbReference>
<comment type="cofactor">
    <cofactor evidence="1">
        <name>pyridoxal 5'-phosphate</name>
        <dbReference type="ChEBI" id="CHEBI:597326"/>
    </cofactor>
</comment>
<name>A0A2V3XVN0_9FIRM</name>
<dbReference type="PANTHER" id="PTHR43643:SF3">
    <property type="entry name" value="HISTIDINOL-PHOSPHATE AMINOTRANSFERASE"/>
    <property type="match status" value="1"/>
</dbReference>
<feature type="domain" description="Aminotransferase class I/classII large" evidence="6">
    <location>
        <begin position="38"/>
        <end position="358"/>
    </location>
</feature>
<dbReference type="InterPro" id="IPR005861">
    <property type="entry name" value="HisP_aminotrans"/>
</dbReference>
<dbReference type="NCBIfam" id="TIGR01141">
    <property type="entry name" value="hisC"/>
    <property type="match status" value="1"/>
</dbReference>
<dbReference type="AlphaFoldDB" id="A0A2V3XVN0"/>
<sequence length="368" mass="40896">MFEHLAQSYALKKAPSTVIPVGISIKAAKEKYGLDTLYKLASNENPYGVSPKALEAMAAALNDCHLYPDSTRDTVLKNKLAAKHDMLPENIMITCGAANALAFAGEAFIKPGNECIITSPAYPPYYYIVYKNNGTIVDIPSRKDDMKLDTEAVLNAVTDKTRLVFVCNPNNPTSTCLSGDELYSFIQKFPKDVIVVVDEAYIDFTDDPENTTMVSRLKDQPNMVVVRTFSKLYGMAGIRMGYALACPEIIGYMNKAMAARSLNTVGIEGAIAALDDEEFRLKTVNSNRDERTYLTDEFTALGYRVYESQANFIYVDFGCSCHDLYFALLPYGVMIRGDFPYARISIGTHIQNETLVNAVKDLREKNEL</sequence>
<protein>
    <submittedName>
        <fullName evidence="7">Histidinol-phosphate aminotransferase</fullName>
    </submittedName>
</protein>
<evidence type="ECO:0000259" key="6">
    <source>
        <dbReference type="Pfam" id="PF00155"/>
    </source>
</evidence>
<dbReference type="InterPro" id="IPR004839">
    <property type="entry name" value="Aminotransferase_I/II_large"/>
</dbReference>
<dbReference type="GO" id="GO:0030170">
    <property type="term" value="F:pyridoxal phosphate binding"/>
    <property type="evidence" value="ECO:0007669"/>
    <property type="project" value="InterPro"/>
</dbReference>
<reference evidence="7 8" key="1">
    <citation type="submission" date="2018-05" db="EMBL/GenBank/DDBJ databases">
        <title>Genomic Encyclopedia of Type Strains, Phase IV (KMG-IV): sequencing the most valuable type-strain genomes for metagenomic binning, comparative biology and taxonomic classification.</title>
        <authorList>
            <person name="Goeker M."/>
        </authorList>
    </citation>
    <scope>NUCLEOTIDE SEQUENCE [LARGE SCALE GENOMIC DNA]</scope>
    <source>
        <strain evidence="7 8">DSM 24995</strain>
    </source>
</reference>
<comment type="subunit">
    <text evidence="2">Homodimer.</text>
</comment>
<proteinExistence type="predicted"/>
<dbReference type="GO" id="GO:0004400">
    <property type="term" value="F:histidinol-phosphate transaminase activity"/>
    <property type="evidence" value="ECO:0007669"/>
    <property type="project" value="InterPro"/>
</dbReference>
<dbReference type="PANTHER" id="PTHR43643">
    <property type="entry name" value="HISTIDINOL-PHOSPHATE AMINOTRANSFERASE 2"/>
    <property type="match status" value="1"/>
</dbReference>
<dbReference type="Proteomes" id="UP000248057">
    <property type="component" value="Unassembled WGS sequence"/>
</dbReference>
<dbReference type="InterPro" id="IPR015421">
    <property type="entry name" value="PyrdxlP-dep_Trfase_major"/>
</dbReference>
<gene>
    <name evidence="7" type="ORF">DFR60_1249</name>
</gene>
<dbReference type="InterPro" id="IPR015424">
    <property type="entry name" value="PyrdxlP-dep_Trfase"/>
</dbReference>
<comment type="caution">
    <text evidence="7">The sequence shown here is derived from an EMBL/GenBank/DDBJ whole genome shotgun (WGS) entry which is preliminary data.</text>
</comment>
<dbReference type="GeneID" id="86064673"/>
<accession>A0A2V3XVN0</accession>
<evidence type="ECO:0000256" key="4">
    <source>
        <dbReference type="ARBA" id="ARBA00022679"/>
    </source>
</evidence>
<keyword evidence="3 7" id="KW-0032">Aminotransferase</keyword>
<dbReference type="SUPFAM" id="SSF53383">
    <property type="entry name" value="PLP-dependent transferases"/>
    <property type="match status" value="1"/>
</dbReference>
<dbReference type="GO" id="GO:0000105">
    <property type="term" value="P:L-histidine biosynthetic process"/>
    <property type="evidence" value="ECO:0007669"/>
    <property type="project" value="InterPro"/>
</dbReference>
<evidence type="ECO:0000313" key="7">
    <source>
        <dbReference type="EMBL" id="PXX45554.1"/>
    </source>
</evidence>
<keyword evidence="5" id="KW-0663">Pyridoxal phosphate</keyword>
<evidence type="ECO:0000256" key="3">
    <source>
        <dbReference type="ARBA" id="ARBA00022576"/>
    </source>
</evidence>
<evidence type="ECO:0000313" key="8">
    <source>
        <dbReference type="Proteomes" id="UP000248057"/>
    </source>
</evidence>
<dbReference type="Pfam" id="PF00155">
    <property type="entry name" value="Aminotran_1_2"/>
    <property type="match status" value="1"/>
</dbReference>
<dbReference type="InterPro" id="IPR015422">
    <property type="entry name" value="PyrdxlP-dep_Trfase_small"/>
</dbReference>
<evidence type="ECO:0000256" key="2">
    <source>
        <dbReference type="ARBA" id="ARBA00011738"/>
    </source>
</evidence>
<dbReference type="InterPro" id="IPR050106">
    <property type="entry name" value="HistidinolP_aminotransfase"/>
</dbReference>
<keyword evidence="8" id="KW-1185">Reference proteome</keyword>
<dbReference type="RefSeq" id="WP_110326145.1">
    <property type="nucleotide sequence ID" value="NZ_QJKD01000024.1"/>
</dbReference>
<evidence type="ECO:0000256" key="1">
    <source>
        <dbReference type="ARBA" id="ARBA00001933"/>
    </source>
</evidence>